<dbReference type="RefSeq" id="WP_126984072.1">
    <property type="nucleotide sequence ID" value="NZ_CP034670.1"/>
</dbReference>
<dbReference type="OrthoDB" id="8985337at2"/>
<protein>
    <recommendedName>
        <fullName evidence="1">NADH:flavin oxidoreductase/NADH oxidase N-terminal domain-containing protein</fullName>
    </recommendedName>
</protein>
<evidence type="ECO:0000259" key="1">
    <source>
        <dbReference type="Pfam" id="PF00724"/>
    </source>
</evidence>
<dbReference type="InterPro" id="IPR001155">
    <property type="entry name" value="OxRdtase_FMN_N"/>
</dbReference>
<dbReference type="Gene3D" id="3.20.20.70">
    <property type="entry name" value="Aldolase class I"/>
    <property type="match status" value="1"/>
</dbReference>
<evidence type="ECO:0000313" key="3">
    <source>
        <dbReference type="Proteomes" id="UP000282435"/>
    </source>
</evidence>
<evidence type="ECO:0000313" key="2">
    <source>
        <dbReference type="EMBL" id="AZR60636.1"/>
    </source>
</evidence>
<dbReference type="Pfam" id="PF00724">
    <property type="entry name" value="Oxidored_FMN"/>
    <property type="match status" value="1"/>
</dbReference>
<dbReference type="SUPFAM" id="SSF51395">
    <property type="entry name" value="FMN-linked oxidoreductases"/>
    <property type="match status" value="1"/>
</dbReference>
<name>A0A3S9SM51_EIKCO</name>
<organism evidence="2 3">
    <name type="scientific">Eikenella corrodens</name>
    <dbReference type="NCBI Taxonomy" id="539"/>
    <lineage>
        <taxon>Bacteria</taxon>
        <taxon>Pseudomonadati</taxon>
        <taxon>Pseudomonadota</taxon>
        <taxon>Betaproteobacteria</taxon>
        <taxon>Neisseriales</taxon>
        <taxon>Neisseriaceae</taxon>
        <taxon>Eikenella</taxon>
    </lineage>
</organism>
<dbReference type="GO" id="GO:0016491">
    <property type="term" value="F:oxidoreductase activity"/>
    <property type="evidence" value="ECO:0007669"/>
    <property type="project" value="InterPro"/>
</dbReference>
<proteinExistence type="predicted"/>
<feature type="domain" description="NADH:flavin oxidoreductase/NADH oxidase N-terminal" evidence="1">
    <location>
        <begin position="8"/>
        <end position="100"/>
    </location>
</feature>
<gene>
    <name evidence="2" type="ORF">ELB75_11885</name>
</gene>
<dbReference type="Proteomes" id="UP000282435">
    <property type="component" value="Chromosome"/>
</dbReference>
<dbReference type="AlphaFoldDB" id="A0A3S9SM51"/>
<reference evidence="2 3" key="1">
    <citation type="submission" date="2018-12" db="EMBL/GenBank/DDBJ databases">
        <title>Genome sequencing of Eikenella corrodens KCOM 3110 (= JS217).</title>
        <authorList>
            <person name="Koo J.-K."/>
            <person name="Park S.-N."/>
            <person name="Lim Y.K."/>
        </authorList>
    </citation>
    <scope>NUCLEOTIDE SEQUENCE [LARGE SCALE GENOMIC DNA]</scope>
    <source>
        <strain evidence="2 3">KCOM 3110</strain>
    </source>
</reference>
<dbReference type="GO" id="GO:0010181">
    <property type="term" value="F:FMN binding"/>
    <property type="evidence" value="ECO:0007669"/>
    <property type="project" value="InterPro"/>
</dbReference>
<dbReference type="EMBL" id="CP034670">
    <property type="protein sequence ID" value="AZR60636.1"/>
    <property type="molecule type" value="Genomic_DNA"/>
</dbReference>
<sequence length="119" mass="13676">MHCKYPHMFKPLTIKGVTFKNRVFASPITTNRVVSDQGYPTPEAIDVYETKARGGFAEVTITESFIDHEYSWRHEHGLNLWERGQAVYAFARAVKRDHSFYAGNLVVLLNVLQIKFQAT</sequence>
<accession>A0A3S9SM51</accession>
<dbReference type="InterPro" id="IPR013785">
    <property type="entry name" value="Aldolase_TIM"/>
</dbReference>